<feature type="transmembrane region" description="Helical" evidence="5">
    <location>
        <begin position="200"/>
        <end position="220"/>
    </location>
</feature>
<evidence type="ECO:0000313" key="8">
    <source>
        <dbReference type="Proteomes" id="UP000245793"/>
    </source>
</evidence>
<evidence type="ECO:0000256" key="2">
    <source>
        <dbReference type="ARBA" id="ARBA00022692"/>
    </source>
</evidence>
<evidence type="ECO:0000256" key="4">
    <source>
        <dbReference type="ARBA" id="ARBA00023136"/>
    </source>
</evidence>
<dbReference type="InterPro" id="IPR013525">
    <property type="entry name" value="ABC2_TM"/>
</dbReference>
<dbReference type="AlphaFoldDB" id="A0A2U1DNP3"/>
<name>A0A2U1DNP3_9FIRM</name>
<dbReference type="Proteomes" id="UP000245793">
    <property type="component" value="Unassembled WGS sequence"/>
</dbReference>
<feature type="transmembrane region" description="Helical" evidence="5">
    <location>
        <begin position="232"/>
        <end position="253"/>
    </location>
</feature>
<comment type="caution">
    <text evidence="7">The sequence shown here is derived from an EMBL/GenBank/DDBJ whole genome shotgun (WGS) entry which is preliminary data.</text>
</comment>
<evidence type="ECO:0000256" key="1">
    <source>
        <dbReference type="ARBA" id="ARBA00004141"/>
    </source>
</evidence>
<dbReference type="RefSeq" id="WP_116480470.1">
    <property type="nucleotide sequence ID" value="NZ_QEKV01000010.1"/>
</dbReference>
<evidence type="ECO:0000313" key="7">
    <source>
        <dbReference type="EMBL" id="PVY89169.1"/>
    </source>
</evidence>
<feature type="transmembrane region" description="Helical" evidence="5">
    <location>
        <begin position="320"/>
        <end position="337"/>
    </location>
</feature>
<feature type="transmembrane region" description="Helical" evidence="5">
    <location>
        <begin position="15"/>
        <end position="33"/>
    </location>
</feature>
<evidence type="ECO:0000256" key="3">
    <source>
        <dbReference type="ARBA" id="ARBA00022989"/>
    </source>
</evidence>
<keyword evidence="4 5" id="KW-0472">Membrane</keyword>
<feature type="transmembrane region" description="Helical" evidence="5">
    <location>
        <begin position="159"/>
        <end position="180"/>
    </location>
</feature>
<feature type="transmembrane region" description="Helical" evidence="5">
    <location>
        <begin position="265"/>
        <end position="282"/>
    </location>
</feature>
<dbReference type="EMBL" id="QEKV01000010">
    <property type="protein sequence ID" value="PVY89169.1"/>
    <property type="molecule type" value="Genomic_DNA"/>
</dbReference>
<sequence>MTVFKTILILLKRNFIYAILSLTSIFIMIPFLTDNSNDTIGLNFNSCYVGDIENATYEEKNLIKYLEKYNIKKETYNSDETLIANKMRAYSIIVDLTKPQGEDRVSVNSSLLNLEVHQFLGYLNYYNDFDKANELMKKEVPMKIIGEADSEKKEVLNAFLMYQLSLFIMMLSGKILSLIYNEDLKKRQLISSITPKKFTLNIILGMFSILFVAVLITMGASSLFVKYGTKDFMYSFINFMFFGISMISLANLISKVSKNTKIADGFASSITLILAFTSGAFIPPQFANENVIKFGKLFPEYYAIQNVYEAEWSNSSLKNIAIMLLFAAIYFTISIYYEKFFNKGRKKL</sequence>
<feature type="domain" description="ABC-2 type transporter transmembrane" evidence="6">
    <location>
        <begin position="25"/>
        <end position="336"/>
    </location>
</feature>
<evidence type="ECO:0000259" key="6">
    <source>
        <dbReference type="Pfam" id="PF12698"/>
    </source>
</evidence>
<dbReference type="GO" id="GO:0140359">
    <property type="term" value="F:ABC-type transporter activity"/>
    <property type="evidence" value="ECO:0007669"/>
    <property type="project" value="InterPro"/>
</dbReference>
<comment type="subcellular location">
    <subcellularLocation>
        <location evidence="1">Membrane</location>
        <topology evidence="1">Multi-pass membrane protein</topology>
    </subcellularLocation>
</comment>
<keyword evidence="2 5" id="KW-0812">Transmembrane</keyword>
<reference evidence="7 8" key="1">
    <citation type="submission" date="2018-04" db="EMBL/GenBank/DDBJ databases">
        <title>Genomic Encyclopedia of Type Strains, Phase IV (KMG-IV): sequencing the most valuable type-strain genomes for metagenomic binning, comparative biology and taxonomic classification.</title>
        <authorList>
            <person name="Goeker M."/>
        </authorList>
    </citation>
    <scope>NUCLEOTIDE SEQUENCE [LARGE SCALE GENOMIC DNA]</scope>
    <source>
        <strain evidence="7 8">DSM 20705</strain>
    </source>
</reference>
<evidence type="ECO:0000256" key="5">
    <source>
        <dbReference type="SAM" id="Phobius"/>
    </source>
</evidence>
<gene>
    <name evidence="7" type="ORF">C7381_1107</name>
</gene>
<dbReference type="GO" id="GO:0016020">
    <property type="term" value="C:membrane"/>
    <property type="evidence" value="ECO:0007669"/>
    <property type="project" value="UniProtKB-SubCell"/>
</dbReference>
<keyword evidence="8" id="KW-1185">Reference proteome</keyword>
<accession>A0A2U1DNP3</accession>
<organism evidence="7 8">
    <name type="scientific">Ezakiella coagulans</name>
    <dbReference type="NCBI Taxonomy" id="46507"/>
    <lineage>
        <taxon>Bacteria</taxon>
        <taxon>Bacillati</taxon>
        <taxon>Bacillota</taxon>
        <taxon>Tissierellia</taxon>
        <taxon>Ezakiella</taxon>
    </lineage>
</organism>
<keyword evidence="3 5" id="KW-1133">Transmembrane helix</keyword>
<proteinExistence type="predicted"/>
<dbReference type="Pfam" id="PF12698">
    <property type="entry name" value="ABC2_membrane_3"/>
    <property type="match status" value="1"/>
</dbReference>
<protein>
    <submittedName>
        <fullName evidence="7">ABC-2 family transporter</fullName>
    </submittedName>
</protein>